<dbReference type="EMBL" id="NMUQ01000002">
    <property type="protein sequence ID" value="OXM14692.1"/>
    <property type="molecule type" value="Genomic_DNA"/>
</dbReference>
<proteinExistence type="predicted"/>
<gene>
    <name evidence="2" type="ORF">CGZ75_17475</name>
</gene>
<evidence type="ECO:0000259" key="1">
    <source>
        <dbReference type="Pfam" id="PF00535"/>
    </source>
</evidence>
<keyword evidence="3" id="KW-1185">Reference proteome</keyword>
<name>A0A229NXN0_9BACL</name>
<dbReference type="GO" id="GO:0016740">
    <property type="term" value="F:transferase activity"/>
    <property type="evidence" value="ECO:0007669"/>
    <property type="project" value="UniProtKB-KW"/>
</dbReference>
<comment type="caution">
    <text evidence="2">The sequence shown here is derived from an EMBL/GenBank/DDBJ whole genome shotgun (WGS) entry which is preliminary data.</text>
</comment>
<evidence type="ECO:0000313" key="3">
    <source>
        <dbReference type="Proteomes" id="UP000215145"/>
    </source>
</evidence>
<sequence length="409" mass="46513">MTDVGIVMPVYKQKPEFLAIAIQSVLAQTYQKFRFILVIDGAPEMEPLVRAQVGQDQRVEVLSYPDNKGVAHALNTGFEPLLEDDRIQYLTWVSSDNSYDPHYLEVLRAALVQSLPELGLVYSSFRSIDDEGRQLMSEAELASMRHYQSQSEEKLLDSSIVGISFMYKSSYARLTGPYGMQPVEDYDYWLRLTEHCRMKHLPVELVDYRVNSSFSISASLKSELAHRRWRYAYHLTRHQARKRRGVSSPLTVLFPLVHAREHEVAIMENVYEQTYSNYTFTVLDLSESGQPTELLSSISHPTTSFNSFPGMKVTNSLLYASYSISTPYTLVLGPKLFEAAVDLQNLLDHANQKGQPNEISWFFPQGKIPRLPSSRLSSGNGLVDKPDIFHEVFRTKSLQQLLNNIVNGG</sequence>
<protein>
    <submittedName>
        <fullName evidence="2">Glycosyl transferase</fullName>
    </submittedName>
</protein>
<dbReference type="PANTHER" id="PTHR43685">
    <property type="entry name" value="GLYCOSYLTRANSFERASE"/>
    <property type="match status" value="1"/>
</dbReference>
<dbReference type="SUPFAM" id="SSF53448">
    <property type="entry name" value="Nucleotide-diphospho-sugar transferases"/>
    <property type="match status" value="1"/>
</dbReference>
<dbReference type="AlphaFoldDB" id="A0A229NXN0"/>
<feature type="domain" description="Glycosyltransferase 2-like" evidence="1">
    <location>
        <begin position="6"/>
        <end position="168"/>
    </location>
</feature>
<dbReference type="Proteomes" id="UP000215145">
    <property type="component" value="Unassembled WGS sequence"/>
</dbReference>
<dbReference type="PANTHER" id="PTHR43685:SF2">
    <property type="entry name" value="GLYCOSYLTRANSFERASE 2-LIKE DOMAIN-CONTAINING PROTEIN"/>
    <property type="match status" value="1"/>
</dbReference>
<organism evidence="2 3">
    <name type="scientific">Paenibacillus herberti</name>
    <dbReference type="NCBI Taxonomy" id="1619309"/>
    <lineage>
        <taxon>Bacteria</taxon>
        <taxon>Bacillati</taxon>
        <taxon>Bacillota</taxon>
        <taxon>Bacilli</taxon>
        <taxon>Bacillales</taxon>
        <taxon>Paenibacillaceae</taxon>
        <taxon>Paenibacillus</taxon>
    </lineage>
</organism>
<dbReference type="OrthoDB" id="9785185at2"/>
<keyword evidence="2" id="KW-0808">Transferase</keyword>
<evidence type="ECO:0000313" key="2">
    <source>
        <dbReference type="EMBL" id="OXM14692.1"/>
    </source>
</evidence>
<accession>A0A229NXN0</accession>
<dbReference type="Pfam" id="PF00535">
    <property type="entry name" value="Glycos_transf_2"/>
    <property type="match status" value="1"/>
</dbReference>
<dbReference type="InterPro" id="IPR001173">
    <property type="entry name" value="Glyco_trans_2-like"/>
</dbReference>
<dbReference type="InterPro" id="IPR050834">
    <property type="entry name" value="Glycosyltransf_2"/>
</dbReference>
<reference evidence="2 3" key="1">
    <citation type="submission" date="2017-07" db="EMBL/GenBank/DDBJ databases">
        <title>Paenibacillus herberti R33 genome sequencing and assembly.</title>
        <authorList>
            <person name="Su W."/>
        </authorList>
    </citation>
    <scope>NUCLEOTIDE SEQUENCE [LARGE SCALE GENOMIC DNA]</scope>
    <source>
        <strain evidence="2 3">R33</strain>
    </source>
</reference>
<dbReference type="InterPro" id="IPR029044">
    <property type="entry name" value="Nucleotide-diphossugar_trans"/>
</dbReference>
<dbReference type="RefSeq" id="WP_089525509.1">
    <property type="nucleotide sequence ID" value="NZ_NMUQ01000002.1"/>
</dbReference>
<dbReference type="Gene3D" id="3.90.550.10">
    <property type="entry name" value="Spore Coat Polysaccharide Biosynthesis Protein SpsA, Chain A"/>
    <property type="match status" value="1"/>
</dbReference>